<accession>A0ABT1B0R9</accession>
<reference evidence="7 8" key="1">
    <citation type="submission" date="2022-06" db="EMBL/GenBank/DDBJ databases">
        <authorList>
            <person name="Xuan X."/>
        </authorList>
    </citation>
    <scope>NUCLEOTIDE SEQUENCE [LARGE SCALE GENOMIC DNA]</scope>
    <source>
        <strain evidence="7 8">2V75</strain>
    </source>
</reference>
<comment type="similarity">
    <text evidence="2">Belongs to the glycosyl hydrolase 3 family.</text>
</comment>
<evidence type="ECO:0000256" key="5">
    <source>
        <dbReference type="ARBA" id="ARBA00023295"/>
    </source>
</evidence>
<evidence type="ECO:0000313" key="7">
    <source>
        <dbReference type="EMBL" id="MCO5725430.1"/>
    </source>
</evidence>
<proteinExistence type="inferred from homology"/>
<comment type="catalytic activity">
    <reaction evidence="1">
        <text>Hydrolysis of terminal non-reducing N-acetyl-D-hexosamine residues in N-acetyl-beta-D-hexosaminides.</text>
        <dbReference type="EC" id="3.2.1.52"/>
    </reaction>
</comment>
<dbReference type="Proteomes" id="UP001206312">
    <property type="component" value="Unassembled WGS sequence"/>
</dbReference>
<dbReference type="InterPro" id="IPR036962">
    <property type="entry name" value="Glyco_hydro_3_N_sf"/>
</dbReference>
<evidence type="ECO:0000256" key="2">
    <source>
        <dbReference type="ARBA" id="ARBA00005336"/>
    </source>
</evidence>
<evidence type="ECO:0000256" key="4">
    <source>
        <dbReference type="ARBA" id="ARBA00022801"/>
    </source>
</evidence>
<dbReference type="PANTHER" id="PTHR30480:SF13">
    <property type="entry name" value="BETA-HEXOSAMINIDASE"/>
    <property type="match status" value="1"/>
</dbReference>
<gene>
    <name evidence="7" type="ORF">NG653_11225</name>
</gene>
<dbReference type="Pfam" id="PF00933">
    <property type="entry name" value="Glyco_hydro_3"/>
    <property type="match status" value="1"/>
</dbReference>
<organism evidence="7 8">
    <name type="scientific">Robiginitalea marina</name>
    <dbReference type="NCBI Taxonomy" id="2954105"/>
    <lineage>
        <taxon>Bacteria</taxon>
        <taxon>Pseudomonadati</taxon>
        <taxon>Bacteroidota</taxon>
        <taxon>Flavobacteriia</taxon>
        <taxon>Flavobacteriales</taxon>
        <taxon>Flavobacteriaceae</taxon>
        <taxon>Robiginitalea</taxon>
    </lineage>
</organism>
<dbReference type="InterPro" id="IPR019800">
    <property type="entry name" value="Glyco_hydro_3_AS"/>
</dbReference>
<evidence type="ECO:0000259" key="6">
    <source>
        <dbReference type="Pfam" id="PF00933"/>
    </source>
</evidence>
<dbReference type="PROSITE" id="PS00775">
    <property type="entry name" value="GLYCOSYL_HYDROL_F3"/>
    <property type="match status" value="1"/>
</dbReference>
<dbReference type="GO" id="GO:0016787">
    <property type="term" value="F:hydrolase activity"/>
    <property type="evidence" value="ECO:0007669"/>
    <property type="project" value="UniProtKB-KW"/>
</dbReference>
<keyword evidence="8" id="KW-1185">Reference proteome</keyword>
<dbReference type="InterPro" id="IPR001764">
    <property type="entry name" value="Glyco_hydro_3_N"/>
</dbReference>
<evidence type="ECO:0000256" key="3">
    <source>
        <dbReference type="ARBA" id="ARBA00012663"/>
    </source>
</evidence>
<dbReference type="RefSeq" id="WP_252741804.1">
    <property type="nucleotide sequence ID" value="NZ_JAMXIB010000009.1"/>
</dbReference>
<keyword evidence="4 7" id="KW-0378">Hydrolase</keyword>
<evidence type="ECO:0000313" key="8">
    <source>
        <dbReference type="Proteomes" id="UP001206312"/>
    </source>
</evidence>
<dbReference type="EMBL" id="JAMXIB010000009">
    <property type="protein sequence ID" value="MCO5725430.1"/>
    <property type="molecule type" value="Genomic_DNA"/>
</dbReference>
<dbReference type="SUPFAM" id="SSF51445">
    <property type="entry name" value="(Trans)glycosidases"/>
    <property type="match status" value="1"/>
</dbReference>
<feature type="domain" description="Glycoside hydrolase family 3 N-terminal" evidence="6">
    <location>
        <begin position="19"/>
        <end position="344"/>
    </location>
</feature>
<dbReference type="InterPro" id="IPR017853">
    <property type="entry name" value="GH"/>
</dbReference>
<dbReference type="EC" id="3.2.1.52" evidence="3"/>
<protein>
    <recommendedName>
        <fullName evidence="3">beta-N-acetylhexosaminidase</fullName>
        <ecNumber evidence="3">3.2.1.52</ecNumber>
    </recommendedName>
</protein>
<dbReference type="Gene3D" id="3.20.20.300">
    <property type="entry name" value="Glycoside hydrolase, family 3, N-terminal domain"/>
    <property type="match status" value="1"/>
</dbReference>
<evidence type="ECO:0000256" key="1">
    <source>
        <dbReference type="ARBA" id="ARBA00001231"/>
    </source>
</evidence>
<name>A0ABT1B0R9_9FLAO</name>
<keyword evidence="5" id="KW-0326">Glycosidase</keyword>
<comment type="caution">
    <text evidence="7">The sequence shown here is derived from an EMBL/GenBank/DDBJ whole genome shotgun (WGS) entry which is preliminary data.</text>
</comment>
<dbReference type="PANTHER" id="PTHR30480">
    <property type="entry name" value="BETA-HEXOSAMINIDASE-RELATED"/>
    <property type="match status" value="1"/>
</dbReference>
<dbReference type="InterPro" id="IPR050226">
    <property type="entry name" value="NagZ_Beta-hexosaminidase"/>
</dbReference>
<sequence>MPELPTYTTASSTLPRATRVGQLFMPAAYIHDSEEEIESLESLVRNRQVGGLCFFHSRASVATNFGKPRGTVSQADSLSRLKDLITRYQEAAEIPLLIAVDAEWGLGMRVEDAPSYPYALSLGALPGPFPELLYQLGLRMAQDCREAGVHWNLAPVVDINTNPANPVIGYRAFGCDARAVITRALPLLEGFRDGGVLSCLKHFPGHGDTAVDSHLDLPVLEKGIASLWQEELLPFREAIRAGAPAVMTGHLSLPHLDPSGLPASLSAPIIGLLRNDLGFDGVIITDAMNMKALGRVEQNPVNLNLMAFEAGNDLLCFASQVPESIERILERADPEQIEASFKRIWALKERLFLEARPPETPSWTPRSLNLEFGLNCLCEIGLNPGVLKRFRTEGFSLLYVGERPTPFIEGLKRAMDFEQQPWGAGNEPEGDPALPAGSNILLTIQPPSMKPSGNFGLSPNLGAAIDALAQKKNVFLYLFGNPYLLRDLPLDRLRGAICTHQPLKEFMEIAASHFLGQTSVQGRLPISLEPR</sequence>